<comment type="subunit">
    <text evidence="4 5">Homodimer.</text>
</comment>
<feature type="binding site" evidence="4">
    <location>
        <begin position="212"/>
        <end position="215"/>
    </location>
    <ligand>
        <name>pyridoxal 5'-phosphate</name>
        <dbReference type="ChEBI" id="CHEBI:597326"/>
    </ligand>
</feature>
<dbReference type="InterPro" id="IPR015421">
    <property type="entry name" value="PyrdxlP-dep_Trfase_major"/>
</dbReference>
<protein>
    <recommendedName>
        <fullName evidence="4 5">Kynureninase</fullName>
        <ecNumber evidence="4 5">3.7.1.3</ecNumber>
    </recommendedName>
    <alternativeName>
        <fullName evidence="4">Biosynthesis of nicotinic acid protein 5</fullName>
    </alternativeName>
    <alternativeName>
        <fullName evidence="4">L-kynurenine hydrolase</fullName>
    </alternativeName>
</protein>
<dbReference type="SUPFAM" id="SSF53383">
    <property type="entry name" value="PLP-dependent transferases"/>
    <property type="match status" value="1"/>
</dbReference>
<dbReference type="EC" id="3.7.1.3" evidence="4 5"/>
<sequence>MPVLTPCLPLFGRWFLFRRSPPRLVLRYPAATRVRAGLHRRRNTNEVWTGGILMAMGAVGAAIERCWRSSGMEEAVELDREHPESVRGQFQVPTWRSMGLAGGDPDREVYYLCGNSLGLMPRRTRSAIERELDAWGARGVEGHFRHPGVDEGCVPWVDIDLPVVPLLAPVVGAQEDEVAVMNSLTANLNSLLVTFYRPRGSRTKIMVEKSAFPSDYYALYNQCRIHGVDPEQNLVLLEPRAGEFHLRTEDILQAIEANSDSLAVVCLSGIQYYTGQLFEIERITRFAHRFPDIVVGWDLAHAVGNVELKLHEWGVDFACWCSYKYLNAGPGAIGGLFVHSKHASGSGDPLPRLAGWWGNNAEQRFKMLEEFDPIPGALGFRQSNPSVIDVVALKSSLQIFAEFGGMVKIRERSLQLTNYLVRLLKASPHYRDSVSSATGFTIVTPVARDCDHGAQVSILFFPDNVMSRVSSYANARGLIADERRPNAMRLAPAPLYNTFQDVYAAVQLLNEAIDHL</sequence>
<dbReference type="GO" id="GO:0097053">
    <property type="term" value="P:L-kynurenine catabolic process"/>
    <property type="evidence" value="ECO:0007669"/>
    <property type="project" value="UniProtKB-UniRule"/>
</dbReference>
<dbReference type="InterPro" id="IPR015424">
    <property type="entry name" value="PyrdxlP-dep_Trfase"/>
</dbReference>
<keyword evidence="1 4" id="KW-0662">Pyridine nucleotide biosynthesis</keyword>
<dbReference type="GO" id="GO:0034354">
    <property type="term" value="P:'de novo' NAD+ biosynthetic process from L-tryptophan"/>
    <property type="evidence" value="ECO:0007669"/>
    <property type="project" value="UniProtKB-UniRule"/>
</dbReference>
<dbReference type="NCBIfam" id="TIGR01814">
    <property type="entry name" value="kynureninase"/>
    <property type="match status" value="1"/>
</dbReference>
<dbReference type="InterPro" id="IPR015422">
    <property type="entry name" value="PyrdxlP-dep_Trfase_small"/>
</dbReference>
<dbReference type="PANTHER" id="PTHR14084:SF0">
    <property type="entry name" value="KYNURENINASE"/>
    <property type="match status" value="1"/>
</dbReference>
<keyword evidence="7" id="KW-1185">Reference proteome</keyword>
<dbReference type="GO" id="GO:0030429">
    <property type="term" value="F:kynureninase activity"/>
    <property type="evidence" value="ECO:0007669"/>
    <property type="project" value="UniProtKB-UniRule"/>
</dbReference>
<comment type="catalytic activity">
    <reaction evidence="4 5">
        <text>L-kynurenine + H2O = anthranilate + L-alanine + H(+)</text>
        <dbReference type="Rhea" id="RHEA:16813"/>
        <dbReference type="ChEBI" id="CHEBI:15377"/>
        <dbReference type="ChEBI" id="CHEBI:15378"/>
        <dbReference type="ChEBI" id="CHEBI:16567"/>
        <dbReference type="ChEBI" id="CHEBI:57959"/>
        <dbReference type="ChEBI" id="CHEBI:57972"/>
        <dbReference type="EC" id="3.7.1.3"/>
    </reaction>
</comment>
<evidence type="ECO:0000313" key="7">
    <source>
        <dbReference type="Proteomes" id="UP000515788"/>
    </source>
</evidence>
<dbReference type="Proteomes" id="UP000515788">
    <property type="component" value="Chromosome 3"/>
</dbReference>
<dbReference type="GO" id="GO:0005737">
    <property type="term" value="C:cytoplasm"/>
    <property type="evidence" value="ECO:0007669"/>
    <property type="project" value="UniProtKB-SubCell"/>
</dbReference>
<feature type="binding site" evidence="4">
    <location>
        <position position="384"/>
    </location>
    <ligand>
        <name>pyridoxal 5'-phosphate</name>
        <dbReference type="ChEBI" id="CHEBI:597326"/>
    </ligand>
</feature>
<name>A0A7G3ZED5_9SACH</name>
<dbReference type="GO" id="GO:0019441">
    <property type="term" value="P:L-tryptophan catabolic process to kynurenine"/>
    <property type="evidence" value="ECO:0007669"/>
    <property type="project" value="TreeGrafter"/>
</dbReference>
<evidence type="ECO:0000256" key="3">
    <source>
        <dbReference type="ARBA" id="ARBA00022898"/>
    </source>
</evidence>
<dbReference type="OrthoDB" id="5978656at2759"/>
<comment type="subcellular location">
    <subcellularLocation>
        <location evidence="4 5">Cytoplasm</location>
    </subcellularLocation>
</comment>
<dbReference type="HAMAP" id="MF_01970">
    <property type="entry name" value="Kynureninase"/>
    <property type="match status" value="1"/>
</dbReference>
<evidence type="ECO:0000256" key="2">
    <source>
        <dbReference type="ARBA" id="ARBA00022801"/>
    </source>
</evidence>
<organism evidence="6 7">
    <name type="scientific">Torulaspora globosa</name>
    <dbReference type="NCBI Taxonomy" id="48254"/>
    <lineage>
        <taxon>Eukaryota</taxon>
        <taxon>Fungi</taxon>
        <taxon>Dikarya</taxon>
        <taxon>Ascomycota</taxon>
        <taxon>Saccharomycotina</taxon>
        <taxon>Saccharomycetes</taxon>
        <taxon>Saccharomycetales</taxon>
        <taxon>Saccharomycetaceae</taxon>
        <taxon>Torulaspora</taxon>
    </lineage>
</organism>
<comment type="pathway">
    <text evidence="4 5">Cofactor biosynthesis; NAD(+) biosynthesis; quinolinate from L-kynurenine: step 2/3.</text>
</comment>
<dbReference type="Gene3D" id="3.90.1150.10">
    <property type="entry name" value="Aspartate Aminotransferase, domain 1"/>
    <property type="match status" value="1"/>
</dbReference>
<dbReference type="PANTHER" id="PTHR14084">
    <property type="entry name" value="KYNURENINASE"/>
    <property type="match status" value="1"/>
</dbReference>
<comment type="cofactor">
    <cofactor evidence="4 5">
        <name>pyridoxal 5'-phosphate</name>
        <dbReference type="ChEBI" id="CHEBI:597326"/>
    </cofactor>
</comment>
<keyword evidence="3 4" id="KW-0663">Pyridoxal phosphate</keyword>
<dbReference type="UniPathway" id="UPA00334">
    <property type="reaction ID" value="UER00455"/>
</dbReference>
<dbReference type="GO" id="GO:0030170">
    <property type="term" value="F:pyridoxal phosphate binding"/>
    <property type="evidence" value="ECO:0007669"/>
    <property type="project" value="UniProtKB-UniRule"/>
</dbReference>
<feature type="modified residue" description="N6-(pyridoxal phosphate)lysine" evidence="4">
    <location>
        <position position="324"/>
    </location>
</feature>
<evidence type="ECO:0000256" key="4">
    <source>
        <dbReference type="HAMAP-Rule" id="MF_03017"/>
    </source>
</evidence>
<proteinExistence type="inferred from homology"/>
<feature type="binding site" evidence="4">
    <location>
        <position position="184"/>
    </location>
    <ligand>
        <name>pyridoxal 5'-phosphate</name>
        <dbReference type="ChEBI" id="CHEBI:597326"/>
    </ligand>
</feature>
<dbReference type="PIRSF" id="PIRSF038800">
    <property type="entry name" value="KYNU"/>
    <property type="match status" value="1"/>
</dbReference>
<dbReference type="Gene3D" id="3.40.640.10">
    <property type="entry name" value="Type I PLP-dependent aspartate aminotransferase-like (Major domain)"/>
    <property type="match status" value="1"/>
</dbReference>
<comment type="similarity">
    <text evidence="4 5">Belongs to the kynureninase family.</text>
</comment>
<feature type="binding site" evidence="4">
    <location>
        <position position="301"/>
    </location>
    <ligand>
        <name>pyridoxal 5'-phosphate</name>
        <dbReference type="ChEBI" id="CHEBI:597326"/>
    </ligand>
</feature>
<dbReference type="UniPathway" id="UPA00253">
    <property type="reaction ID" value="UER00329"/>
</dbReference>
<dbReference type="Pfam" id="PF22580">
    <property type="entry name" value="KYNU_C"/>
    <property type="match status" value="1"/>
</dbReference>
<feature type="binding site" evidence="4">
    <location>
        <position position="323"/>
    </location>
    <ligand>
        <name>pyridoxal 5'-phosphate</name>
        <dbReference type="ChEBI" id="CHEBI:597326"/>
    </ligand>
</feature>
<keyword evidence="2 4" id="KW-0378">Hydrolase</keyword>
<keyword evidence="4 5" id="KW-0963">Cytoplasm</keyword>
<gene>
    <name evidence="4" type="primary">BNA5</name>
    <name evidence="6" type="ORF">HG536_0C00380</name>
</gene>
<feature type="binding site" evidence="4">
    <location>
        <position position="356"/>
    </location>
    <ligand>
        <name>pyridoxal 5'-phosphate</name>
        <dbReference type="ChEBI" id="CHEBI:597326"/>
    </ligand>
</feature>
<reference evidence="6 7" key="1">
    <citation type="submission" date="2020-06" db="EMBL/GenBank/DDBJ databases">
        <title>The yeast mating-type switching endonuclease HO is a domesticated member of an unorthodox homing genetic element family.</title>
        <authorList>
            <person name="Coughlan A.Y."/>
            <person name="Lombardi L."/>
            <person name="Braun-Galleani S."/>
            <person name="Martos A.R."/>
            <person name="Galeote V."/>
            <person name="Bigey F."/>
            <person name="Dequin S."/>
            <person name="Byrne K.P."/>
            <person name="Wolfe K.H."/>
        </authorList>
    </citation>
    <scope>NUCLEOTIDE SEQUENCE [LARGE SCALE GENOMIC DNA]</scope>
    <source>
        <strain evidence="6 7">CBS764</strain>
    </source>
</reference>
<feature type="binding site" evidence="4">
    <location>
        <position position="185"/>
    </location>
    <ligand>
        <name>pyridoxal 5'-phosphate</name>
        <dbReference type="ChEBI" id="CHEBI:597326"/>
    </ligand>
</feature>
<dbReference type="EMBL" id="CP059248">
    <property type="protein sequence ID" value="QLL31871.1"/>
    <property type="molecule type" value="Genomic_DNA"/>
</dbReference>
<comment type="function">
    <text evidence="4 5">Catalyzes the cleavage of L-kynurenine (L-Kyn) and L-3-hydroxykynurenine (L-3OHKyn) into anthranilic acid (AA) and 3-hydroxyanthranilic acid (3-OHAA), respectively.</text>
</comment>
<accession>A0A7G3ZED5</accession>
<dbReference type="InterPro" id="IPR010111">
    <property type="entry name" value="Kynureninase"/>
</dbReference>
<evidence type="ECO:0000256" key="1">
    <source>
        <dbReference type="ARBA" id="ARBA00022642"/>
    </source>
</evidence>
<comment type="catalytic activity">
    <reaction evidence="5">
        <text>3-hydroxy-L-kynurenine + H2O = 3-hydroxyanthranilate + L-alanine + H(+)</text>
        <dbReference type="Rhea" id="RHEA:25143"/>
        <dbReference type="ChEBI" id="CHEBI:15377"/>
        <dbReference type="ChEBI" id="CHEBI:15378"/>
        <dbReference type="ChEBI" id="CHEBI:36559"/>
        <dbReference type="ChEBI" id="CHEBI:57972"/>
        <dbReference type="ChEBI" id="CHEBI:58125"/>
        <dbReference type="EC" id="3.7.1.3"/>
    </reaction>
</comment>
<feature type="binding site" evidence="4">
    <location>
        <position position="298"/>
    </location>
    <ligand>
        <name>pyridoxal 5'-phosphate</name>
        <dbReference type="ChEBI" id="CHEBI:597326"/>
    </ligand>
</feature>
<dbReference type="GO" id="GO:0043420">
    <property type="term" value="P:anthranilate metabolic process"/>
    <property type="evidence" value="ECO:0007669"/>
    <property type="project" value="UniProtKB-UniRule"/>
</dbReference>
<evidence type="ECO:0000256" key="5">
    <source>
        <dbReference type="PIRNR" id="PIRNR038800"/>
    </source>
</evidence>
<dbReference type="GO" id="GO:0019805">
    <property type="term" value="P:quinolinate biosynthetic process"/>
    <property type="evidence" value="ECO:0007669"/>
    <property type="project" value="UniProtKB-UniRule"/>
</dbReference>
<dbReference type="FunFam" id="3.40.640.10:FF:000031">
    <property type="entry name" value="Kynureninase"/>
    <property type="match status" value="1"/>
</dbReference>
<comment type="pathway">
    <text evidence="4 5">Amino-acid degradation; L-kynurenine degradation; L-alanine and anthranilate from L-kynurenine: step 1/1.</text>
</comment>
<dbReference type="AlphaFoldDB" id="A0A7G3ZED5"/>
<evidence type="ECO:0000313" key="6">
    <source>
        <dbReference type="EMBL" id="QLL31871.1"/>
    </source>
</evidence>
<feature type="binding site" evidence="4">
    <location>
        <position position="268"/>
    </location>
    <ligand>
        <name>pyridoxal 5'-phosphate</name>
        <dbReference type="ChEBI" id="CHEBI:597326"/>
    </ligand>
</feature>